<evidence type="ECO:0000313" key="1">
    <source>
        <dbReference type="EMBL" id="RDI65830.1"/>
    </source>
</evidence>
<name>A0A370I5E0_9NOCA</name>
<accession>A0A370I5E0</accession>
<dbReference type="Proteomes" id="UP000254869">
    <property type="component" value="Unassembled WGS sequence"/>
</dbReference>
<dbReference type="EMBL" id="QQBC01000005">
    <property type="protein sequence ID" value="RDI65830.1"/>
    <property type="molecule type" value="Genomic_DNA"/>
</dbReference>
<evidence type="ECO:0000313" key="2">
    <source>
        <dbReference type="Proteomes" id="UP000254869"/>
    </source>
</evidence>
<comment type="caution">
    <text evidence="1">The sequence shown here is derived from an EMBL/GenBank/DDBJ whole genome shotgun (WGS) entry which is preliminary data.</text>
</comment>
<keyword evidence="2" id="KW-1185">Reference proteome</keyword>
<dbReference type="RefSeq" id="WP_068000124.1">
    <property type="nucleotide sequence ID" value="NZ_QQBC01000005.1"/>
</dbReference>
<organism evidence="1 2">
    <name type="scientific">Nocardia pseudobrasiliensis</name>
    <dbReference type="NCBI Taxonomy" id="45979"/>
    <lineage>
        <taxon>Bacteria</taxon>
        <taxon>Bacillati</taxon>
        <taxon>Actinomycetota</taxon>
        <taxon>Actinomycetes</taxon>
        <taxon>Mycobacteriales</taxon>
        <taxon>Nocardiaceae</taxon>
        <taxon>Nocardia</taxon>
    </lineage>
</organism>
<dbReference type="AlphaFoldDB" id="A0A370I5E0"/>
<sequence>MLAQPIPATGRGSGHRYSLRDVVAAYGCDAVRTRITALQAAGCHRLAQVIERELDQLESPSSSRNICGTSDPVR</sequence>
<protein>
    <submittedName>
        <fullName evidence="1">Uncharacterized protein</fullName>
    </submittedName>
</protein>
<reference evidence="1 2" key="1">
    <citation type="submission" date="2018-07" db="EMBL/GenBank/DDBJ databases">
        <title>Genomic Encyclopedia of Type Strains, Phase IV (KMG-IV): sequencing the most valuable type-strain genomes for metagenomic binning, comparative biology and taxonomic classification.</title>
        <authorList>
            <person name="Goeker M."/>
        </authorList>
    </citation>
    <scope>NUCLEOTIDE SEQUENCE [LARGE SCALE GENOMIC DNA]</scope>
    <source>
        <strain evidence="1 2">DSM 44290</strain>
    </source>
</reference>
<proteinExistence type="predicted"/>
<gene>
    <name evidence="1" type="ORF">DFR76_105146</name>
</gene>
<dbReference type="STRING" id="1210086.GCA_001613105_04195"/>